<dbReference type="EMBL" id="JAGMUU010000007">
    <property type="protein sequence ID" value="KAH7149614.1"/>
    <property type="molecule type" value="Genomic_DNA"/>
</dbReference>
<evidence type="ECO:0000256" key="1">
    <source>
        <dbReference type="SAM" id="MobiDB-lite"/>
    </source>
</evidence>
<dbReference type="Proteomes" id="UP000717696">
    <property type="component" value="Unassembled WGS sequence"/>
</dbReference>
<dbReference type="OrthoDB" id="3863715at2759"/>
<comment type="caution">
    <text evidence="2">The sequence shown here is derived from an EMBL/GenBank/DDBJ whole genome shotgun (WGS) entry which is preliminary data.</text>
</comment>
<feature type="region of interest" description="Disordered" evidence="1">
    <location>
        <begin position="1"/>
        <end position="30"/>
    </location>
</feature>
<dbReference type="AlphaFoldDB" id="A0A9P9J4H5"/>
<dbReference type="SUPFAM" id="SSF57756">
    <property type="entry name" value="Retrovirus zinc finger-like domains"/>
    <property type="match status" value="1"/>
</dbReference>
<gene>
    <name evidence="2" type="ORF">B0J13DRAFT_674726</name>
</gene>
<proteinExistence type="predicted"/>
<dbReference type="InterPro" id="IPR036875">
    <property type="entry name" value="Znf_CCHC_sf"/>
</dbReference>
<dbReference type="GO" id="GO:0008270">
    <property type="term" value="F:zinc ion binding"/>
    <property type="evidence" value="ECO:0007669"/>
    <property type="project" value="InterPro"/>
</dbReference>
<sequence>MPPPSIDEMLKAGESEPDQNDDSSTPARLSPSSQFLTLSFLISFLLLSMGRQGLKRKKFSEKDICNSCKEPVHFVRDCPEKVVKTTAQNILVGQSLLVPTVKRLENTCSVFLVWISNFKPEAEAAKVDAAKVDTCAQDVDIEEGVGEGIDKEPLFEFSYLFFIFVLMNQLGFWT</sequence>
<reference evidence="2" key="1">
    <citation type="journal article" date="2021" name="Nat. Commun.">
        <title>Genetic determinants of endophytism in the Arabidopsis root mycobiome.</title>
        <authorList>
            <person name="Mesny F."/>
            <person name="Miyauchi S."/>
            <person name="Thiergart T."/>
            <person name="Pickel B."/>
            <person name="Atanasova L."/>
            <person name="Karlsson M."/>
            <person name="Huettel B."/>
            <person name="Barry K.W."/>
            <person name="Haridas S."/>
            <person name="Chen C."/>
            <person name="Bauer D."/>
            <person name="Andreopoulos W."/>
            <person name="Pangilinan J."/>
            <person name="LaButti K."/>
            <person name="Riley R."/>
            <person name="Lipzen A."/>
            <person name="Clum A."/>
            <person name="Drula E."/>
            <person name="Henrissat B."/>
            <person name="Kohler A."/>
            <person name="Grigoriev I.V."/>
            <person name="Martin F.M."/>
            <person name="Hacquard S."/>
        </authorList>
    </citation>
    <scope>NUCLEOTIDE SEQUENCE</scope>
    <source>
        <strain evidence="2">MPI-CAGE-AT-0021</strain>
    </source>
</reference>
<keyword evidence="3" id="KW-1185">Reference proteome</keyword>
<dbReference type="GO" id="GO:0003676">
    <property type="term" value="F:nucleic acid binding"/>
    <property type="evidence" value="ECO:0007669"/>
    <property type="project" value="InterPro"/>
</dbReference>
<evidence type="ECO:0000313" key="3">
    <source>
        <dbReference type="Proteomes" id="UP000717696"/>
    </source>
</evidence>
<name>A0A9P9J4H5_9HYPO</name>
<organism evidence="2 3">
    <name type="scientific">Dactylonectria estremocensis</name>
    <dbReference type="NCBI Taxonomy" id="1079267"/>
    <lineage>
        <taxon>Eukaryota</taxon>
        <taxon>Fungi</taxon>
        <taxon>Dikarya</taxon>
        <taxon>Ascomycota</taxon>
        <taxon>Pezizomycotina</taxon>
        <taxon>Sordariomycetes</taxon>
        <taxon>Hypocreomycetidae</taxon>
        <taxon>Hypocreales</taxon>
        <taxon>Nectriaceae</taxon>
        <taxon>Dactylonectria</taxon>
    </lineage>
</organism>
<evidence type="ECO:0008006" key="4">
    <source>
        <dbReference type="Google" id="ProtNLM"/>
    </source>
</evidence>
<accession>A0A9P9J4H5</accession>
<evidence type="ECO:0000313" key="2">
    <source>
        <dbReference type="EMBL" id="KAH7149614.1"/>
    </source>
</evidence>
<dbReference type="Gene3D" id="4.10.60.10">
    <property type="entry name" value="Zinc finger, CCHC-type"/>
    <property type="match status" value="1"/>
</dbReference>
<protein>
    <recommendedName>
        <fullName evidence="4">CCHC-type domain-containing protein</fullName>
    </recommendedName>
</protein>